<sequence length="162" mass="18405">MKLTLAPLNDAEVPLLTQLMTAAFDADAPNDSTFDQQLLACYRNSDFFQRWPPGCIDTFVYTLWVEHAPVGAAVIWYYSPHEAVLGLFFIALPWQSKGLGLLCWQELERLHADVRHWTVAAPLWSPATRRFYERQCGFRRVGMSGRDYVCYAKNGLASNSSP</sequence>
<protein>
    <recommendedName>
        <fullName evidence="1">N-acetyltransferase domain-containing protein</fullName>
    </recommendedName>
</protein>
<organism evidence="2 3">
    <name type="scientific">Candidatus Viridilinea mediisalina</name>
    <dbReference type="NCBI Taxonomy" id="2024553"/>
    <lineage>
        <taxon>Bacteria</taxon>
        <taxon>Bacillati</taxon>
        <taxon>Chloroflexota</taxon>
        <taxon>Chloroflexia</taxon>
        <taxon>Chloroflexales</taxon>
        <taxon>Chloroflexineae</taxon>
        <taxon>Oscillochloridaceae</taxon>
        <taxon>Candidatus Viridilinea</taxon>
    </lineage>
</organism>
<dbReference type="InterPro" id="IPR000182">
    <property type="entry name" value="GNAT_dom"/>
</dbReference>
<evidence type="ECO:0000259" key="1">
    <source>
        <dbReference type="PROSITE" id="PS51186"/>
    </source>
</evidence>
<dbReference type="Gene3D" id="3.40.630.30">
    <property type="match status" value="1"/>
</dbReference>
<reference evidence="3" key="1">
    <citation type="submission" date="2017-08" db="EMBL/GenBank/DDBJ databases">
        <authorList>
            <person name="Grouzdev D.S."/>
            <person name="Gaisin V.A."/>
            <person name="Rysina M.S."/>
            <person name="Gorlenko V.M."/>
        </authorList>
    </citation>
    <scope>NUCLEOTIDE SEQUENCE [LARGE SCALE GENOMIC DNA]</scope>
    <source>
        <strain evidence="3">Kir15-3F</strain>
    </source>
</reference>
<feature type="domain" description="N-acetyltransferase" evidence="1">
    <location>
        <begin position="3"/>
        <end position="157"/>
    </location>
</feature>
<proteinExistence type="predicted"/>
<accession>A0A2A6RJT8</accession>
<name>A0A2A6RJT8_9CHLR</name>
<gene>
    <name evidence="2" type="ORF">CJ255_10310</name>
</gene>
<dbReference type="EMBL" id="NQWI01000039">
    <property type="protein sequence ID" value="PDW03156.1"/>
    <property type="molecule type" value="Genomic_DNA"/>
</dbReference>
<dbReference type="SUPFAM" id="SSF55729">
    <property type="entry name" value="Acyl-CoA N-acyltransferases (Nat)"/>
    <property type="match status" value="1"/>
</dbReference>
<evidence type="ECO:0000313" key="2">
    <source>
        <dbReference type="EMBL" id="PDW03156.1"/>
    </source>
</evidence>
<comment type="caution">
    <text evidence="2">The sequence shown here is derived from an EMBL/GenBank/DDBJ whole genome shotgun (WGS) entry which is preliminary data.</text>
</comment>
<dbReference type="Proteomes" id="UP000220527">
    <property type="component" value="Unassembled WGS sequence"/>
</dbReference>
<dbReference type="InterPro" id="IPR016181">
    <property type="entry name" value="Acyl_CoA_acyltransferase"/>
</dbReference>
<dbReference type="AlphaFoldDB" id="A0A2A6RJT8"/>
<dbReference type="PROSITE" id="PS51186">
    <property type="entry name" value="GNAT"/>
    <property type="match status" value="1"/>
</dbReference>
<dbReference type="Pfam" id="PF00583">
    <property type="entry name" value="Acetyltransf_1"/>
    <property type="match status" value="1"/>
</dbReference>
<dbReference type="RefSeq" id="WP_097644022.1">
    <property type="nucleotide sequence ID" value="NZ_NQWI01000039.1"/>
</dbReference>
<evidence type="ECO:0000313" key="3">
    <source>
        <dbReference type="Proteomes" id="UP000220527"/>
    </source>
</evidence>
<keyword evidence="3" id="KW-1185">Reference proteome</keyword>
<dbReference type="OrthoDB" id="9786032at2"/>
<dbReference type="GO" id="GO:0016747">
    <property type="term" value="F:acyltransferase activity, transferring groups other than amino-acyl groups"/>
    <property type="evidence" value="ECO:0007669"/>
    <property type="project" value="InterPro"/>
</dbReference>